<evidence type="ECO:0000259" key="2">
    <source>
        <dbReference type="Pfam" id="PF08338"/>
    </source>
</evidence>
<proteinExistence type="predicted"/>
<dbReference type="InterPro" id="IPR013549">
    <property type="entry name" value="DUF1731"/>
</dbReference>
<dbReference type="InterPro" id="IPR001509">
    <property type="entry name" value="Epimerase_deHydtase"/>
</dbReference>
<reference evidence="3" key="1">
    <citation type="submission" date="2020-05" db="EMBL/GenBank/DDBJ databases">
        <authorList>
            <person name="Chiriac C."/>
            <person name="Salcher M."/>
            <person name="Ghai R."/>
            <person name="Kavagutti S V."/>
        </authorList>
    </citation>
    <scope>NUCLEOTIDE SEQUENCE</scope>
</reference>
<dbReference type="Pfam" id="PF01370">
    <property type="entry name" value="Epimerase"/>
    <property type="match status" value="1"/>
</dbReference>
<accession>A0A6J7NRY1</accession>
<dbReference type="Pfam" id="PF08338">
    <property type="entry name" value="DUF1731"/>
    <property type="match status" value="1"/>
</dbReference>
<dbReference type="NCBIfam" id="TIGR01777">
    <property type="entry name" value="yfcH"/>
    <property type="match status" value="1"/>
</dbReference>
<dbReference type="SUPFAM" id="SSF51735">
    <property type="entry name" value="NAD(P)-binding Rossmann-fold domains"/>
    <property type="match status" value="1"/>
</dbReference>
<name>A0A6J7NRY1_9ZZZZ</name>
<dbReference type="Gene3D" id="3.40.50.720">
    <property type="entry name" value="NAD(P)-binding Rossmann-like Domain"/>
    <property type="match status" value="1"/>
</dbReference>
<protein>
    <submittedName>
        <fullName evidence="3">Unannotated protein</fullName>
    </submittedName>
</protein>
<dbReference type="InterPro" id="IPR036291">
    <property type="entry name" value="NAD(P)-bd_dom_sf"/>
</dbReference>
<evidence type="ECO:0000259" key="1">
    <source>
        <dbReference type="Pfam" id="PF01370"/>
    </source>
</evidence>
<gene>
    <name evidence="3" type="ORF">UFOPK3992_00325</name>
</gene>
<dbReference type="PANTHER" id="PTHR11092">
    <property type="entry name" value="SUGAR NUCLEOTIDE EPIMERASE RELATED"/>
    <property type="match status" value="1"/>
</dbReference>
<feature type="domain" description="DUF1731" evidence="2">
    <location>
        <begin position="247"/>
        <end position="292"/>
    </location>
</feature>
<dbReference type="InterPro" id="IPR010099">
    <property type="entry name" value="SDR39U1"/>
</dbReference>
<dbReference type="EMBL" id="CAFBOZ010000030">
    <property type="protein sequence ID" value="CAB4995418.1"/>
    <property type="molecule type" value="Genomic_DNA"/>
</dbReference>
<dbReference type="PANTHER" id="PTHR11092:SF0">
    <property type="entry name" value="EPIMERASE FAMILY PROTEIN SDR39U1"/>
    <property type="match status" value="1"/>
</dbReference>
<evidence type="ECO:0000313" key="3">
    <source>
        <dbReference type="EMBL" id="CAB4995418.1"/>
    </source>
</evidence>
<sequence>MRVAITGASGLIGSALVPHLRSHGHEVLRLVRRLAAAPDEISWDPTAGTVDLEALAGVDGVVHLAGAGVGDHRWTESYKREILQSRVQGTSTIARAMAALDPKPRALVCGSAIGYYGNRGDTPLDETSAPGTGFLADVVVAWEAAAAPAQEAGIRTTFARTGLVVAKGGGAFAKLMPIFRLGAGGKVGSGSQYWSFISLSDEIDALTHLLESDLSGPVNLTAPTPVTNADATAALGKLLHRPALLPVPAFALKAVLGEFADDVLSSARVLPRVLEASGFTFSQPTISKALRAELV</sequence>
<dbReference type="AlphaFoldDB" id="A0A6J7NRY1"/>
<organism evidence="3">
    <name type="scientific">freshwater metagenome</name>
    <dbReference type="NCBI Taxonomy" id="449393"/>
    <lineage>
        <taxon>unclassified sequences</taxon>
        <taxon>metagenomes</taxon>
        <taxon>ecological metagenomes</taxon>
    </lineage>
</organism>
<feature type="domain" description="NAD-dependent epimerase/dehydratase" evidence="1">
    <location>
        <begin position="3"/>
        <end position="213"/>
    </location>
</feature>